<dbReference type="PANTHER" id="PTHR21568:SF0">
    <property type="entry name" value="TRNA PSEUDOURIDINE SYNTHASE PUS10"/>
    <property type="match status" value="1"/>
</dbReference>
<feature type="domain" description="Pus10-like C-terminal" evidence="5">
    <location>
        <begin position="314"/>
        <end position="441"/>
    </location>
</feature>
<name>A0A9D5CB02_9LILI</name>
<reference evidence="6" key="1">
    <citation type="submission" date="2021-03" db="EMBL/GenBank/DDBJ databases">
        <authorList>
            <person name="Li Z."/>
            <person name="Yang C."/>
        </authorList>
    </citation>
    <scope>NUCLEOTIDE SEQUENCE</scope>
    <source>
        <strain evidence="6">Dzin_1.0</strain>
        <tissue evidence="6">Leaf</tissue>
    </source>
</reference>
<dbReference type="EC" id="5.4.99.25" evidence="1"/>
<keyword evidence="7" id="KW-1185">Reference proteome</keyword>
<dbReference type="GO" id="GO:0160148">
    <property type="term" value="F:tRNA pseudouridine(55) synthase activity"/>
    <property type="evidence" value="ECO:0007669"/>
    <property type="project" value="UniProtKB-EC"/>
</dbReference>
<reference evidence="6" key="2">
    <citation type="journal article" date="2022" name="Hortic Res">
        <title>The genome of Dioscorea zingiberensis sheds light on the biosynthesis, origin and evolution of the medicinally important diosgenin saponins.</title>
        <authorList>
            <person name="Li Y."/>
            <person name="Tan C."/>
            <person name="Li Z."/>
            <person name="Guo J."/>
            <person name="Li S."/>
            <person name="Chen X."/>
            <person name="Wang C."/>
            <person name="Dai X."/>
            <person name="Yang H."/>
            <person name="Song W."/>
            <person name="Hou L."/>
            <person name="Xu J."/>
            <person name="Tong Z."/>
            <person name="Xu A."/>
            <person name="Yuan X."/>
            <person name="Wang W."/>
            <person name="Yang Q."/>
            <person name="Chen L."/>
            <person name="Sun Z."/>
            <person name="Wang K."/>
            <person name="Pan B."/>
            <person name="Chen J."/>
            <person name="Bao Y."/>
            <person name="Liu F."/>
            <person name="Qi X."/>
            <person name="Gang D.R."/>
            <person name="Wen J."/>
            <person name="Li J."/>
        </authorList>
    </citation>
    <scope>NUCLEOTIDE SEQUENCE</scope>
    <source>
        <strain evidence="6">Dzin_1.0</strain>
    </source>
</reference>
<evidence type="ECO:0000256" key="3">
    <source>
        <dbReference type="ARBA" id="ARBA00023235"/>
    </source>
</evidence>
<dbReference type="GO" id="GO:0031119">
    <property type="term" value="P:tRNA pseudouridine synthesis"/>
    <property type="evidence" value="ECO:0007669"/>
    <property type="project" value="TreeGrafter"/>
</dbReference>
<evidence type="ECO:0000259" key="4">
    <source>
        <dbReference type="Pfam" id="PF21237"/>
    </source>
</evidence>
<evidence type="ECO:0000256" key="1">
    <source>
        <dbReference type="ARBA" id="ARBA00012787"/>
    </source>
</evidence>
<dbReference type="InterPro" id="IPR048742">
    <property type="entry name" value="Pus10_N_euk"/>
</dbReference>
<keyword evidence="3" id="KW-0413">Isomerase</keyword>
<dbReference type="OrthoDB" id="271937at2759"/>
<dbReference type="Pfam" id="PF21238">
    <property type="entry name" value="Pus10_C"/>
    <property type="match status" value="1"/>
</dbReference>
<dbReference type="Proteomes" id="UP001085076">
    <property type="component" value="Miscellaneous, Linkage group lg06"/>
</dbReference>
<comment type="caution">
    <text evidence="6">The sequence shown here is derived from an EMBL/GenBank/DDBJ whole genome shotgun (WGS) entry which is preliminary data.</text>
</comment>
<dbReference type="AlphaFoldDB" id="A0A9D5CB02"/>
<evidence type="ECO:0000313" key="6">
    <source>
        <dbReference type="EMBL" id="KAJ0969791.1"/>
    </source>
</evidence>
<keyword evidence="2" id="KW-0819">tRNA processing</keyword>
<evidence type="ECO:0000259" key="5">
    <source>
        <dbReference type="Pfam" id="PF21238"/>
    </source>
</evidence>
<dbReference type="FunFam" id="3.30.70.2510:FF:000001">
    <property type="entry name" value="tRNA pseudouridine synthase Pus10"/>
    <property type="match status" value="1"/>
</dbReference>
<proteinExistence type="predicted"/>
<evidence type="ECO:0000256" key="2">
    <source>
        <dbReference type="ARBA" id="ARBA00022694"/>
    </source>
</evidence>
<dbReference type="InterPro" id="IPR039894">
    <property type="entry name" value="Pus10-like"/>
</dbReference>
<dbReference type="InterPro" id="IPR048741">
    <property type="entry name" value="Pus10-like_C"/>
</dbReference>
<sequence>MASEEEEATKFLSRAASSLPPPHVIRDLLSLGVCLRCIFRLFGVNGYDHSYPLLKASTLISFLEEQNNICNAISVNGPMTKDLSQCSYAPHDSENKQAYCCACLGILQFANGHDQDLRTCKGNSVSVVTMAISEMLKKEAHQIDGFSIEISLPPVISANDRAIWLYMKEKHASEEWFKGKLLSQQISVKDALRSLVTTSLESCLGVKSSNCLFRIRLTYIHEEASSQLQCSLQKYHGFKRRKTETKCKEHITDGLCETNETTSGEHHRSESDAVVYRTLNELQDDVFSELVTFPPEQVYNFCKLTISCYRLPVYIGGRYLKLSRKVSQSCWMIEDERMGEASVEEIIGNNTILVCRGDSYKFHAAGREDIDVRMLGSGRPFLVEVANARVMPSMVDIQEIVNKINNSKEKYVMVRNLKLVGSEAWNLLREGEAEKQVIYAISLDIVLIF</sequence>
<evidence type="ECO:0000313" key="7">
    <source>
        <dbReference type="Proteomes" id="UP001085076"/>
    </source>
</evidence>
<feature type="domain" description="Pus10 N-terminal eukaryotes" evidence="4">
    <location>
        <begin position="100"/>
        <end position="304"/>
    </location>
</feature>
<dbReference type="PANTHER" id="PTHR21568">
    <property type="entry name" value="TRNA PSEUDOURIDINE SYNTHASE PUS10"/>
    <property type="match status" value="1"/>
</dbReference>
<dbReference type="Gene3D" id="3.30.70.2510">
    <property type="match status" value="1"/>
</dbReference>
<accession>A0A9D5CB02</accession>
<protein>
    <recommendedName>
        <fullName evidence="1">tRNA pseudouridine(55) synthase</fullName>
        <ecNumber evidence="1">5.4.99.25</ecNumber>
    </recommendedName>
</protein>
<dbReference type="EMBL" id="JAGGNH010000006">
    <property type="protein sequence ID" value="KAJ0969791.1"/>
    <property type="molecule type" value="Genomic_DNA"/>
</dbReference>
<dbReference type="Pfam" id="PF21237">
    <property type="entry name" value="Pus10_N_euk"/>
    <property type="match status" value="1"/>
</dbReference>
<gene>
    <name evidence="6" type="ORF">J5N97_022668</name>
</gene>
<organism evidence="6 7">
    <name type="scientific">Dioscorea zingiberensis</name>
    <dbReference type="NCBI Taxonomy" id="325984"/>
    <lineage>
        <taxon>Eukaryota</taxon>
        <taxon>Viridiplantae</taxon>
        <taxon>Streptophyta</taxon>
        <taxon>Embryophyta</taxon>
        <taxon>Tracheophyta</taxon>
        <taxon>Spermatophyta</taxon>
        <taxon>Magnoliopsida</taxon>
        <taxon>Liliopsida</taxon>
        <taxon>Dioscoreales</taxon>
        <taxon>Dioscoreaceae</taxon>
        <taxon>Dioscorea</taxon>
    </lineage>
</organism>